<dbReference type="VEuPathDB" id="FungiDB:CTRG_02119"/>
<keyword evidence="2" id="KW-1185">Reference proteome</keyword>
<accession>C5M5E1</accession>
<dbReference type="OrthoDB" id="6347512at2759"/>
<dbReference type="Proteomes" id="UP000002037">
    <property type="component" value="Unassembled WGS sequence"/>
</dbReference>
<dbReference type="AlphaFoldDB" id="C5M5E1"/>
<proteinExistence type="predicted"/>
<dbReference type="KEGG" id="ctp:CTRG_02119"/>
<dbReference type="RefSeq" id="XP_002547812.1">
    <property type="nucleotide sequence ID" value="XM_002547766.1"/>
</dbReference>
<dbReference type="eggNOG" id="ENOG502QU9H">
    <property type="taxonomic scope" value="Eukaryota"/>
</dbReference>
<name>C5M5E1_CANTT</name>
<gene>
    <name evidence="1" type="ORF">CTRG_02119</name>
</gene>
<organism evidence="1 2">
    <name type="scientific">Candida tropicalis (strain ATCC MYA-3404 / T1)</name>
    <name type="common">Yeast</name>
    <dbReference type="NCBI Taxonomy" id="294747"/>
    <lineage>
        <taxon>Eukaryota</taxon>
        <taxon>Fungi</taxon>
        <taxon>Dikarya</taxon>
        <taxon>Ascomycota</taxon>
        <taxon>Saccharomycotina</taxon>
        <taxon>Pichiomycetes</taxon>
        <taxon>Debaryomycetaceae</taxon>
        <taxon>Candida/Lodderomyces clade</taxon>
        <taxon>Candida</taxon>
    </lineage>
</organism>
<evidence type="ECO:0000313" key="2">
    <source>
        <dbReference type="Proteomes" id="UP000002037"/>
    </source>
</evidence>
<evidence type="ECO:0000313" key="1">
    <source>
        <dbReference type="EMBL" id="EER35257.1"/>
    </source>
</evidence>
<sequence>MSHSQEIIVLLDRLKKEKSKEDIDATLTLIEELANEGVDEPVLMTLLDLILETKRVVSHSTKRYLLDNCLLPRSELPVSIFLKVISGIGATRVYYQGNRKLKTKKPSTEFQISLLKWMIDNFKYFEKSLTTSGTFVLSILVKNLAYEFSRAVISQLIIIILSSNNSTQFKTFYNSEIYHNIRLLKNHHIQQVVDLYNKFPLDIYLSELLAFFKVVVPDLDYIIYSPDNYPMLNKLISNPDQLYRWDESNTVDSGLSKRQKRMGRSNGDDIYGIQALDQIHKLNAYKILRSSFNNDNSAQLIVILLQAGHSDFNRKINLYIKASLDGTVNEEYDRISLLRKLSKIYQFSGGAIHLSAVEDYILTTGISKNNPFKEMEYRSLLIRYFINVSPTRIADMIKRDAIDLKEIYYSDSTVHAAPCTQYVESVLYLLKSWNSEKYEDFIQALNLIIPKLYMFIQYCKTNQEWLTRETLRFIHELDEHILEDLNDNVLLPPRSLIYSCLLSYDPLVLATICEHIYICKEHNYNNSNWRDFENSFIMDSVNMLWKERFLKQEPNISNSSAKGFYLNPEFTRKLSTLHSSDQLSIVFQSIGELFYNPALSFIITKLIWDIEDKTEEINTRHEGPVSRDSLERIRIDSDKIWLNITFEELKVTILRNLDTAHHGKFKGIGDLLFNSLKSLSDKRLS</sequence>
<dbReference type="HOGENOM" id="CLU_355687_0_0_1"/>
<dbReference type="EMBL" id="GG692396">
    <property type="protein sequence ID" value="EER35257.1"/>
    <property type="molecule type" value="Genomic_DNA"/>
</dbReference>
<reference evidence="1 2" key="1">
    <citation type="journal article" date="2009" name="Nature">
        <title>Evolution of pathogenicity and sexual reproduction in eight Candida genomes.</title>
        <authorList>
            <person name="Butler G."/>
            <person name="Rasmussen M.D."/>
            <person name="Lin M.F."/>
            <person name="Santos M.A."/>
            <person name="Sakthikumar S."/>
            <person name="Munro C.A."/>
            <person name="Rheinbay E."/>
            <person name="Grabherr M."/>
            <person name="Forche A."/>
            <person name="Reedy J.L."/>
            <person name="Agrafioti I."/>
            <person name="Arnaud M.B."/>
            <person name="Bates S."/>
            <person name="Brown A.J."/>
            <person name="Brunke S."/>
            <person name="Costanzo M.C."/>
            <person name="Fitzpatrick D.A."/>
            <person name="de Groot P.W."/>
            <person name="Harris D."/>
            <person name="Hoyer L.L."/>
            <person name="Hube B."/>
            <person name="Klis F.M."/>
            <person name="Kodira C."/>
            <person name="Lennard N."/>
            <person name="Logue M.E."/>
            <person name="Martin R."/>
            <person name="Neiman A.M."/>
            <person name="Nikolaou E."/>
            <person name="Quail M.A."/>
            <person name="Quinn J."/>
            <person name="Santos M.C."/>
            <person name="Schmitzberger F.F."/>
            <person name="Sherlock G."/>
            <person name="Shah P."/>
            <person name="Silverstein K.A."/>
            <person name="Skrzypek M.S."/>
            <person name="Soll D."/>
            <person name="Staggs R."/>
            <person name="Stansfield I."/>
            <person name="Stumpf M.P."/>
            <person name="Sudbery P.E."/>
            <person name="Srikantha T."/>
            <person name="Zeng Q."/>
            <person name="Berman J."/>
            <person name="Berriman M."/>
            <person name="Heitman J."/>
            <person name="Gow N.A."/>
            <person name="Lorenz M.C."/>
            <person name="Birren B.W."/>
            <person name="Kellis M."/>
            <person name="Cuomo C.A."/>
        </authorList>
    </citation>
    <scope>NUCLEOTIDE SEQUENCE [LARGE SCALE GENOMIC DNA]</scope>
    <source>
        <strain evidence="2">ATCC MYA-3404 / T1</strain>
    </source>
</reference>
<protein>
    <submittedName>
        <fullName evidence="1">Uncharacterized protein</fullName>
    </submittedName>
</protein>
<dbReference type="GeneID" id="8297216"/>
<dbReference type="STRING" id="294747.C5M5E1"/>